<dbReference type="AlphaFoldDB" id="A0A1G6QWE8"/>
<name>A0A1G6QWE8_9BACT</name>
<protein>
    <recommendedName>
        <fullName evidence="3">HTH domain-containing protein</fullName>
    </recommendedName>
</protein>
<evidence type="ECO:0000313" key="1">
    <source>
        <dbReference type="EMBL" id="SDC96563.1"/>
    </source>
</evidence>
<dbReference type="STRING" id="1640674.SAMN05216323_106626"/>
<dbReference type="EMBL" id="FMYP01000066">
    <property type="protein sequence ID" value="SDC96563.1"/>
    <property type="molecule type" value="Genomic_DNA"/>
</dbReference>
<dbReference type="Proteomes" id="UP000199452">
    <property type="component" value="Unassembled WGS sequence"/>
</dbReference>
<proteinExistence type="predicted"/>
<organism evidence="1 2">
    <name type="scientific">Williamwhitmania taraxaci</name>
    <dbReference type="NCBI Taxonomy" id="1640674"/>
    <lineage>
        <taxon>Bacteria</taxon>
        <taxon>Pseudomonadati</taxon>
        <taxon>Bacteroidota</taxon>
        <taxon>Bacteroidia</taxon>
        <taxon>Bacteroidales</taxon>
        <taxon>Williamwhitmaniaceae</taxon>
        <taxon>Williamwhitmania</taxon>
    </lineage>
</organism>
<gene>
    <name evidence="1" type="ORF">SAMN05216323_106626</name>
</gene>
<sequence>MIKSHIQRYVLLLKCIRQCTYPSIREIAEYVWNDTSTSDFALEISYKRIITNDINDLRVYLGINITYDRCKRGYYIPDDDSVDNGFELVLDSTHSFSDI</sequence>
<reference evidence="1 2" key="1">
    <citation type="submission" date="2016-09" db="EMBL/GenBank/DDBJ databases">
        <authorList>
            <person name="Capua I."/>
            <person name="De Benedictis P."/>
            <person name="Joannis T."/>
            <person name="Lombin L.H."/>
            <person name="Cattoli G."/>
        </authorList>
    </citation>
    <scope>NUCLEOTIDE SEQUENCE [LARGE SCALE GENOMIC DNA]</scope>
    <source>
        <strain evidence="1 2">A7P-90m</strain>
    </source>
</reference>
<accession>A0A1G6QWE8</accession>
<evidence type="ECO:0008006" key="3">
    <source>
        <dbReference type="Google" id="ProtNLM"/>
    </source>
</evidence>
<keyword evidence="2" id="KW-1185">Reference proteome</keyword>
<evidence type="ECO:0000313" key="2">
    <source>
        <dbReference type="Proteomes" id="UP000199452"/>
    </source>
</evidence>